<keyword evidence="3" id="KW-0804">Transcription</keyword>
<organism evidence="6 7">
    <name type="scientific">Carya illinoinensis</name>
    <name type="common">Pecan</name>
    <dbReference type="NCBI Taxonomy" id="32201"/>
    <lineage>
        <taxon>Eukaryota</taxon>
        <taxon>Viridiplantae</taxon>
        <taxon>Streptophyta</taxon>
        <taxon>Embryophyta</taxon>
        <taxon>Tracheophyta</taxon>
        <taxon>Spermatophyta</taxon>
        <taxon>Magnoliopsida</taxon>
        <taxon>eudicotyledons</taxon>
        <taxon>Gunneridae</taxon>
        <taxon>Pentapetalae</taxon>
        <taxon>rosids</taxon>
        <taxon>fabids</taxon>
        <taxon>Fagales</taxon>
        <taxon>Juglandaceae</taxon>
        <taxon>Carya</taxon>
    </lineage>
</organism>
<evidence type="ECO:0000256" key="4">
    <source>
        <dbReference type="ARBA" id="ARBA00023242"/>
    </source>
</evidence>
<evidence type="ECO:0000313" key="6">
    <source>
        <dbReference type="EMBL" id="KAG6730731.1"/>
    </source>
</evidence>
<name>A0A922K3L0_CARIL</name>
<dbReference type="GO" id="GO:0003700">
    <property type="term" value="F:DNA-binding transcription factor activity"/>
    <property type="evidence" value="ECO:0007669"/>
    <property type="project" value="InterPro"/>
</dbReference>
<accession>A0A922K3L0</accession>
<dbReference type="Proteomes" id="UP000811246">
    <property type="component" value="Chromosome 1"/>
</dbReference>
<evidence type="ECO:0000313" key="7">
    <source>
        <dbReference type="Proteomes" id="UP000811246"/>
    </source>
</evidence>
<keyword evidence="2" id="KW-0805">Transcription regulation</keyword>
<dbReference type="AlphaFoldDB" id="A0A922K3L0"/>
<dbReference type="NCBIfam" id="TIGR01557">
    <property type="entry name" value="myb_SHAQKYF"/>
    <property type="match status" value="1"/>
</dbReference>
<dbReference type="PANTHER" id="PTHR31442">
    <property type="entry name" value="HOMEODOMAIN-LIKE SUPERFAMILY PROTEIN-RELATED"/>
    <property type="match status" value="1"/>
</dbReference>
<feature type="region of interest" description="Disordered" evidence="5">
    <location>
        <begin position="31"/>
        <end position="51"/>
    </location>
</feature>
<protein>
    <submittedName>
        <fullName evidence="6">Uncharacterized protein</fullName>
    </submittedName>
</protein>
<dbReference type="PANTHER" id="PTHR31442:SF40">
    <property type="entry name" value="HOMEODOMAIN-LIKE SUPERFAMILY PROTEIN"/>
    <property type="match status" value="1"/>
</dbReference>
<dbReference type="GO" id="GO:0005634">
    <property type="term" value="C:nucleus"/>
    <property type="evidence" value="ECO:0007669"/>
    <property type="project" value="UniProtKB-SubCell"/>
</dbReference>
<keyword evidence="4" id="KW-0539">Nucleus</keyword>
<dbReference type="EMBL" id="CM031825">
    <property type="protein sequence ID" value="KAG6730731.1"/>
    <property type="molecule type" value="Genomic_DNA"/>
</dbReference>
<evidence type="ECO:0000256" key="2">
    <source>
        <dbReference type="ARBA" id="ARBA00023015"/>
    </source>
</evidence>
<dbReference type="GO" id="GO:0003677">
    <property type="term" value="F:DNA binding"/>
    <property type="evidence" value="ECO:0007669"/>
    <property type="project" value="InterPro"/>
</dbReference>
<gene>
    <name evidence="6" type="ORF">I3842_01G095200</name>
</gene>
<proteinExistence type="predicted"/>
<evidence type="ECO:0000256" key="3">
    <source>
        <dbReference type="ARBA" id="ARBA00023163"/>
    </source>
</evidence>
<reference evidence="6" key="1">
    <citation type="submission" date="2021-01" db="EMBL/GenBank/DDBJ databases">
        <authorList>
            <person name="Lovell J.T."/>
            <person name="Bentley N."/>
            <person name="Bhattarai G."/>
            <person name="Jenkins J.W."/>
            <person name="Sreedasyam A."/>
            <person name="Alarcon Y."/>
            <person name="Bock C."/>
            <person name="Boston L."/>
            <person name="Carlson J."/>
            <person name="Cervantes K."/>
            <person name="Clermont K."/>
            <person name="Krom N."/>
            <person name="Kubenka K."/>
            <person name="Mamidi S."/>
            <person name="Mattison C."/>
            <person name="Monteros M."/>
            <person name="Pisani C."/>
            <person name="Plott C."/>
            <person name="Rajasekar S."/>
            <person name="Rhein H.S."/>
            <person name="Rohla C."/>
            <person name="Song M."/>
            <person name="Hilaire R.S."/>
            <person name="Shu S."/>
            <person name="Wells L."/>
            <person name="Wang X."/>
            <person name="Webber J."/>
            <person name="Heerema R.J."/>
            <person name="Klein P."/>
            <person name="Conner P."/>
            <person name="Grauke L."/>
            <person name="Grimwood J."/>
            <person name="Schmutz J."/>
            <person name="Randall J.J."/>
        </authorList>
    </citation>
    <scope>NUCLEOTIDE SEQUENCE</scope>
    <source>
        <tissue evidence="6">Leaf</tissue>
    </source>
</reference>
<sequence length="111" mass="12819">MILDFSPKFFLNLTLKPSHFCRVSFYPCPKRKAPAKNSGKEDHGDENNPTGTKKAKLVWLASLHNHFLQAIRRIGLEKAIPKSILQFINVPGITREKEESHLQVWFSYKEI</sequence>
<comment type="caution">
    <text evidence="6">The sequence shown here is derived from an EMBL/GenBank/DDBJ whole genome shotgun (WGS) entry which is preliminary data.</text>
</comment>
<evidence type="ECO:0000256" key="5">
    <source>
        <dbReference type="SAM" id="MobiDB-lite"/>
    </source>
</evidence>
<dbReference type="InterPro" id="IPR044841">
    <property type="entry name" value="LUX/BOA-like"/>
</dbReference>
<evidence type="ECO:0000256" key="1">
    <source>
        <dbReference type="ARBA" id="ARBA00004123"/>
    </source>
</evidence>
<dbReference type="InterPro" id="IPR006447">
    <property type="entry name" value="Myb_dom_plants"/>
</dbReference>
<comment type="subcellular location">
    <subcellularLocation>
        <location evidence="1">Nucleus</location>
    </subcellularLocation>
</comment>